<dbReference type="GeneID" id="72062263"/>
<accession>A0A9Q8V6Q2</accession>
<dbReference type="Proteomes" id="UP000829364">
    <property type="component" value="Chromosome 1"/>
</dbReference>
<protein>
    <recommendedName>
        <fullName evidence="5">Secreted protein</fullName>
    </recommendedName>
</protein>
<evidence type="ECO:0000313" key="4">
    <source>
        <dbReference type="Proteomes" id="UP000829364"/>
    </source>
</evidence>
<feature type="compositionally biased region" description="Basic and acidic residues" evidence="1">
    <location>
        <begin position="116"/>
        <end position="130"/>
    </location>
</feature>
<feature type="region of interest" description="Disordered" evidence="1">
    <location>
        <begin position="102"/>
        <end position="130"/>
    </location>
</feature>
<evidence type="ECO:0008006" key="5">
    <source>
        <dbReference type="Google" id="ProtNLM"/>
    </source>
</evidence>
<evidence type="ECO:0000313" key="3">
    <source>
        <dbReference type="EMBL" id="UNI13566.1"/>
    </source>
</evidence>
<name>A0A9Q8V6Q2_9HYPO</name>
<reference evidence="3" key="1">
    <citation type="submission" date="2021-11" db="EMBL/GenBank/DDBJ databases">
        <title>Purpureocillium_takamizusanense_genome.</title>
        <authorList>
            <person name="Nguyen N.-H."/>
        </authorList>
    </citation>
    <scope>NUCLEOTIDE SEQUENCE</scope>
    <source>
        <strain evidence="3">PT3</strain>
    </source>
</reference>
<evidence type="ECO:0000256" key="1">
    <source>
        <dbReference type="SAM" id="MobiDB-lite"/>
    </source>
</evidence>
<feature type="signal peptide" evidence="2">
    <location>
        <begin position="1"/>
        <end position="15"/>
    </location>
</feature>
<organism evidence="3 4">
    <name type="scientific">Purpureocillium takamizusanense</name>
    <dbReference type="NCBI Taxonomy" id="2060973"/>
    <lineage>
        <taxon>Eukaryota</taxon>
        <taxon>Fungi</taxon>
        <taxon>Dikarya</taxon>
        <taxon>Ascomycota</taxon>
        <taxon>Pezizomycotina</taxon>
        <taxon>Sordariomycetes</taxon>
        <taxon>Hypocreomycetidae</taxon>
        <taxon>Hypocreales</taxon>
        <taxon>Ophiocordycipitaceae</taxon>
        <taxon>Purpureocillium</taxon>
    </lineage>
</organism>
<proteinExistence type="predicted"/>
<feature type="chain" id="PRO_5040394515" description="Secreted protein" evidence="2">
    <location>
        <begin position="16"/>
        <end position="130"/>
    </location>
</feature>
<dbReference type="RefSeq" id="XP_047837047.1">
    <property type="nucleotide sequence ID" value="XM_047981089.1"/>
</dbReference>
<dbReference type="KEGG" id="ptkz:JDV02_000297"/>
<dbReference type="AlphaFoldDB" id="A0A9Q8V6Q2"/>
<dbReference type="EMBL" id="CP086354">
    <property type="protein sequence ID" value="UNI13566.1"/>
    <property type="molecule type" value="Genomic_DNA"/>
</dbReference>
<gene>
    <name evidence="3" type="ORF">JDV02_000297</name>
</gene>
<evidence type="ECO:0000256" key="2">
    <source>
        <dbReference type="SAM" id="SignalP"/>
    </source>
</evidence>
<sequence length="130" mass="14555">MAFFFFVSPLFSALSREPYFVIGGLMATKRRKAHLTHTHSVFSYSEQAGRQVGKPVIHSRDGWRRDYRRRRRRRSRVLAASLDTRGPPDVLLQHRAAGNMGAARLVGGGGGGGGERQQKRVCERETPPPP</sequence>
<keyword evidence="2" id="KW-0732">Signal</keyword>
<keyword evidence="4" id="KW-1185">Reference proteome</keyword>
<feature type="compositionally biased region" description="Gly residues" evidence="1">
    <location>
        <begin position="106"/>
        <end position="115"/>
    </location>
</feature>